<accession>A0A645FR29</accession>
<dbReference type="AlphaFoldDB" id="A0A645FR29"/>
<name>A0A645FR29_9ZZZZ</name>
<dbReference type="EMBL" id="VSSQ01063874">
    <property type="protein sequence ID" value="MPN16871.1"/>
    <property type="molecule type" value="Genomic_DNA"/>
</dbReference>
<organism evidence="1">
    <name type="scientific">bioreactor metagenome</name>
    <dbReference type="NCBI Taxonomy" id="1076179"/>
    <lineage>
        <taxon>unclassified sequences</taxon>
        <taxon>metagenomes</taxon>
        <taxon>ecological metagenomes</taxon>
    </lineage>
</organism>
<evidence type="ECO:0000313" key="1">
    <source>
        <dbReference type="EMBL" id="MPN16871.1"/>
    </source>
</evidence>
<gene>
    <name evidence="1" type="ORF">SDC9_164218</name>
</gene>
<proteinExistence type="predicted"/>
<comment type="caution">
    <text evidence="1">The sequence shown here is derived from an EMBL/GenBank/DDBJ whole genome shotgun (WGS) entry which is preliminary data.</text>
</comment>
<protein>
    <submittedName>
        <fullName evidence="1">Uncharacterized protein</fullName>
    </submittedName>
</protein>
<sequence length="85" mass="9671">MGDCISYLDLAGSFDSRDNIADIACSHLTRRDHLQTEFSYFIGFVLFACVKKLNLVPFSYHPVLNFEIGNDPAEGVEHRIKYKSL</sequence>
<reference evidence="1" key="1">
    <citation type="submission" date="2019-08" db="EMBL/GenBank/DDBJ databases">
        <authorList>
            <person name="Kucharzyk K."/>
            <person name="Murdoch R.W."/>
            <person name="Higgins S."/>
            <person name="Loffler F."/>
        </authorList>
    </citation>
    <scope>NUCLEOTIDE SEQUENCE</scope>
</reference>